<organism evidence="1">
    <name type="scientific">marine metagenome</name>
    <dbReference type="NCBI Taxonomy" id="408172"/>
    <lineage>
        <taxon>unclassified sequences</taxon>
        <taxon>metagenomes</taxon>
        <taxon>ecological metagenomes</taxon>
    </lineage>
</organism>
<accession>A0A382U6Z1</accession>
<proteinExistence type="predicted"/>
<name>A0A382U6Z1_9ZZZZ</name>
<gene>
    <name evidence="1" type="ORF">METZ01_LOCUS382489</name>
</gene>
<evidence type="ECO:0008006" key="2">
    <source>
        <dbReference type="Google" id="ProtNLM"/>
    </source>
</evidence>
<dbReference type="AlphaFoldDB" id="A0A382U6Z1"/>
<reference evidence="1" key="1">
    <citation type="submission" date="2018-05" db="EMBL/GenBank/DDBJ databases">
        <authorList>
            <person name="Lanie J.A."/>
            <person name="Ng W.-L."/>
            <person name="Kazmierczak K.M."/>
            <person name="Andrzejewski T.M."/>
            <person name="Davidsen T.M."/>
            <person name="Wayne K.J."/>
            <person name="Tettelin H."/>
            <person name="Glass J.I."/>
            <person name="Rusch D."/>
            <person name="Podicherti R."/>
            <person name="Tsui H.-C.T."/>
            <person name="Winkler M.E."/>
        </authorList>
    </citation>
    <scope>NUCLEOTIDE SEQUENCE</scope>
</reference>
<sequence>MIVNFNKWNKAFEKSVLDCYEPNIGLFLGGADSTAIALCLADHKLPFLSVTCLNNPKAE</sequence>
<protein>
    <recommendedName>
        <fullName evidence="2">Asparagine synthetase domain-containing protein</fullName>
    </recommendedName>
</protein>
<evidence type="ECO:0000313" key="1">
    <source>
        <dbReference type="EMBL" id="SVD29635.1"/>
    </source>
</evidence>
<feature type="non-terminal residue" evidence="1">
    <location>
        <position position="59"/>
    </location>
</feature>
<dbReference type="EMBL" id="UINC01141724">
    <property type="protein sequence ID" value="SVD29635.1"/>
    <property type="molecule type" value="Genomic_DNA"/>
</dbReference>